<dbReference type="GO" id="GO:0022857">
    <property type="term" value="F:transmembrane transporter activity"/>
    <property type="evidence" value="ECO:0007669"/>
    <property type="project" value="TreeGrafter"/>
</dbReference>
<proteinExistence type="predicted"/>
<accession>A0A2S7IRV2</accession>
<evidence type="ECO:0000259" key="8">
    <source>
        <dbReference type="Pfam" id="PF02687"/>
    </source>
</evidence>
<evidence type="ECO:0000256" key="4">
    <source>
        <dbReference type="ARBA" id="ARBA00022989"/>
    </source>
</evidence>
<dbReference type="InterPro" id="IPR003838">
    <property type="entry name" value="ABC3_permease_C"/>
</dbReference>
<evidence type="ECO:0000256" key="7">
    <source>
        <dbReference type="SAM" id="Phobius"/>
    </source>
</evidence>
<feature type="transmembrane region" description="Helical" evidence="7">
    <location>
        <begin position="721"/>
        <end position="743"/>
    </location>
</feature>
<feature type="compositionally biased region" description="Polar residues" evidence="6">
    <location>
        <begin position="504"/>
        <end position="516"/>
    </location>
</feature>
<keyword evidence="11" id="KW-1185">Reference proteome</keyword>
<evidence type="ECO:0000313" key="10">
    <source>
        <dbReference type="EMBL" id="PQA60412.1"/>
    </source>
</evidence>
<organism evidence="10 11">
    <name type="scientific">Siphonobacter curvatus</name>
    <dbReference type="NCBI Taxonomy" id="2094562"/>
    <lineage>
        <taxon>Bacteria</taxon>
        <taxon>Pseudomonadati</taxon>
        <taxon>Bacteroidota</taxon>
        <taxon>Cytophagia</taxon>
        <taxon>Cytophagales</taxon>
        <taxon>Cytophagaceae</taxon>
        <taxon>Siphonobacter</taxon>
    </lineage>
</organism>
<gene>
    <name evidence="10" type="ORF">C5O19_12575</name>
</gene>
<evidence type="ECO:0000256" key="3">
    <source>
        <dbReference type="ARBA" id="ARBA00022692"/>
    </source>
</evidence>
<evidence type="ECO:0000256" key="6">
    <source>
        <dbReference type="SAM" id="MobiDB-lite"/>
    </source>
</evidence>
<feature type="transmembrane region" description="Helical" evidence="7">
    <location>
        <begin position="342"/>
        <end position="366"/>
    </location>
</feature>
<dbReference type="Pfam" id="PF02687">
    <property type="entry name" value="FtsX"/>
    <property type="match status" value="2"/>
</dbReference>
<keyword evidence="2" id="KW-1003">Cell membrane</keyword>
<keyword evidence="3 7" id="KW-0812">Transmembrane</keyword>
<dbReference type="Pfam" id="PF12704">
    <property type="entry name" value="MacB_PCD"/>
    <property type="match status" value="1"/>
</dbReference>
<comment type="subcellular location">
    <subcellularLocation>
        <location evidence="1">Cell membrane</location>
        <topology evidence="1">Multi-pass membrane protein</topology>
    </subcellularLocation>
</comment>
<feature type="domain" description="MacB-like periplasmic core" evidence="9">
    <location>
        <begin position="21"/>
        <end position="247"/>
    </location>
</feature>
<feature type="transmembrane region" description="Helical" evidence="7">
    <location>
        <begin position="20"/>
        <end position="41"/>
    </location>
</feature>
<dbReference type="PANTHER" id="PTHR30572:SF18">
    <property type="entry name" value="ABC-TYPE MACROLIDE FAMILY EXPORT SYSTEM PERMEASE COMPONENT 2"/>
    <property type="match status" value="1"/>
</dbReference>
<reference evidence="11" key="1">
    <citation type="submission" date="2018-02" db="EMBL/GenBank/DDBJ databases">
        <title>Genome sequencing of Solimonas sp. HR-BB.</title>
        <authorList>
            <person name="Lee Y."/>
            <person name="Jeon C.O."/>
        </authorList>
    </citation>
    <scope>NUCLEOTIDE SEQUENCE [LARGE SCALE GENOMIC DNA]</scope>
    <source>
        <strain evidence="11">HR-U</strain>
    </source>
</reference>
<dbReference type="OrthoDB" id="5933722at2"/>
<evidence type="ECO:0000259" key="9">
    <source>
        <dbReference type="Pfam" id="PF12704"/>
    </source>
</evidence>
<evidence type="ECO:0008006" key="12">
    <source>
        <dbReference type="Google" id="ProtNLM"/>
    </source>
</evidence>
<comment type="caution">
    <text evidence="10">The sequence shown here is derived from an EMBL/GenBank/DDBJ whole genome shotgun (WGS) entry which is preliminary data.</text>
</comment>
<feature type="transmembrane region" description="Helical" evidence="7">
    <location>
        <begin position="763"/>
        <end position="783"/>
    </location>
</feature>
<feature type="domain" description="ABC3 transporter permease C-terminal" evidence="8">
    <location>
        <begin position="680"/>
        <end position="793"/>
    </location>
</feature>
<feature type="transmembrane region" description="Helical" evidence="7">
    <location>
        <begin position="680"/>
        <end position="700"/>
    </location>
</feature>
<dbReference type="Proteomes" id="UP000239590">
    <property type="component" value="Unassembled WGS sequence"/>
</dbReference>
<dbReference type="InterPro" id="IPR025857">
    <property type="entry name" value="MacB_PCD"/>
</dbReference>
<keyword evidence="5 7" id="KW-0472">Membrane</keyword>
<dbReference type="PANTHER" id="PTHR30572">
    <property type="entry name" value="MEMBRANE COMPONENT OF TRANSPORTER-RELATED"/>
    <property type="match status" value="1"/>
</dbReference>
<feature type="region of interest" description="Disordered" evidence="6">
    <location>
        <begin position="504"/>
        <end position="524"/>
    </location>
</feature>
<dbReference type="AlphaFoldDB" id="A0A2S7IRV2"/>
<evidence type="ECO:0000256" key="5">
    <source>
        <dbReference type="ARBA" id="ARBA00023136"/>
    </source>
</evidence>
<dbReference type="GO" id="GO:0005886">
    <property type="term" value="C:plasma membrane"/>
    <property type="evidence" value="ECO:0007669"/>
    <property type="project" value="UniProtKB-SubCell"/>
</dbReference>
<keyword evidence="4 7" id="KW-1133">Transmembrane helix</keyword>
<dbReference type="RefSeq" id="WP_104712681.1">
    <property type="nucleotide sequence ID" value="NZ_PTRA01000001.1"/>
</dbReference>
<dbReference type="InterPro" id="IPR050250">
    <property type="entry name" value="Macrolide_Exporter_MacB"/>
</dbReference>
<feature type="transmembrane region" description="Helical" evidence="7">
    <location>
        <begin position="286"/>
        <end position="308"/>
    </location>
</feature>
<sequence length="800" mass="89782">MLKNYCLVAYRTLLRYKGYALLNILGLGLGLTCTVLIFQVLKFQFSFDTYHTKKDRTYRVVTEFSGESTEYQSGVPLPLGQALRNDYSFLEKVAITYLQYNTLVSVPNSRPFKKFEEEETLTYAEPSYFDILDYQWLAGNPKHALDQPNTVVMTRRMAEKYFGLANPIGKHLRINNDLDLKVNGVLADIPENTDQRQELFVSWATLRGYKNNVAYKLDDWDGVSSRTHCLVLLREGTSQASVEQALQGFVKKYHPDDYQEIRHPLIPLTDFHFSAEYNEQLTVTQLYALASVGLFLLLTACINFVNLATAQALKRSKEVGVRKVMGGTNGQLFWQFIAETGLITLAAIAFAVLMVELLAPVLSQWVHQASDLNLLGTFDLFSDPLLLIFLAVLLIVVTLLAGSYPGLILAGFQPVAALKGKISTQQVGGMSIRRGLVVVQFTLTQLLLIGTLVVTQQMDFFRGKDIGYDPTSIVLVNLPTTDQINLQTLRNRLLQVNGVEQLSFSTTPPTSGNNNRSNHHFDNRQKEEIWDVNTKGGDAQYLQTYGLKLVAGTNLPESDSIRGFLVNEAYAEKLGRQPQEIVGRSLELWGFKAPIVGVVKNWNNLSLQNRIEPVTIFPFPKAYQYVGLKVRSSHLPQTLGGIESVWNETFPDYIYKQSFLDQRIAKAYETEQLMLHLVRVFSFIAIFIGCLGLYGLVSFMSAQKTKEIGVRKVLGASVGQILTLFGTEFGRLILLAFVVAAPLGGWIMTNWLEGYTYKIHLGWQTYAGAMLLTLLVTLCTVSWQSYRAATTNPVKSLKSE</sequence>
<feature type="domain" description="ABC3 transporter permease C-terminal" evidence="8">
    <location>
        <begin position="292"/>
        <end position="411"/>
    </location>
</feature>
<name>A0A2S7IRV2_9BACT</name>
<feature type="transmembrane region" description="Helical" evidence="7">
    <location>
        <begin position="432"/>
        <end position="454"/>
    </location>
</feature>
<evidence type="ECO:0000256" key="2">
    <source>
        <dbReference type="ARBA" id="ARBA00022475"/>
    </source>
</evidence>
<protein>
    <recommendedName>
        <fullName evidence="12">ABC transporter permease</fullName>
    </recommendedName>
</protein>
<evidence type="ECO:0000256" key="1">
    <source>
        <dbReference type="ARBA" id="ARBA00004651"/>
    </source>
</evidence>
<dbReference type="EMBL" id="PTRA01000001">
    <property type="protein sequence ID" value="PQA60412.1"/>
    <property type="molecule type" value="Genomic_DNA"/>
</dbReference>
<evidence type="ECO:0000313" key="11">
    <source>
        <dbReference type="Proteomes" id="UP000239590"/>
    </source>
</evidence>
<feature type="transmembrane region" description="Helical" evidence="7">
    <location>
        <begin position="386"/>
        <end position="412"/>
    </location>
</feature>